<reference evidence="10" key="1">
    <citation type="journal article" date="2021" name="Open Biol.">
        <title>Shared evolutionary footprints suggest mitochondrial oxidative damage underlies multiple complex I losses in fungi.</title>
        <authorList>
            <person name="Schikora-Tamarit M.A."/>
            <person name="Marcet-Houben M."/>
            <person name="Nosek J."/>
            <person name="Gabaldon T."/>
        </authorList>
    </citation>
    <scope>NUCLEOTIDE SEQUENCE</scope>
    <source>
        <strain evidence="10">CBS2887</strain>
    </source>
</reference>
<dbReference type="Pfam" id="PF00172">
    <property type="entry name" value="Zn_clus"/>
    <property type="match status" value="1"/>
</dbReference>
<dbReference type="GO" id="GO:0008270">
    <property type="term" value="F:zinc ion binding"/>
    <property type="evidence" value="ECO:0007669"/>
    <property type="project" value="InterPro"/>
</dbReference>
<dbReference type="Proteomes" id="UP000774326">
    <property type="component" value="Unassembled WGS sequence"/>
</dbReference>
<keyword evidence="11" id="KW-1185">Reference proteome</keyword>
<dbReference type="PROSITE" id="PS50048">
    <property type="entry name" value="ZN2_CY6_FUNGAL_2"/>
    <property type="match status" value="1"/>
</dbReference>
<feature type="region of interest" description="Disordered" evidence="8">
    <location>
        <begin position="784"/>
        <end position="803"/>
    </location>
</feature>
<dbReference type="GO" id="GO:0005634">
    <property type="term" value="C:nucleus"/>
    <property type="evidence" value="ECO:0007669"/>
    <property type="project" value="UniProtKB-SubCell"/>
</dbReference>
<evidence type="ECO:0000256" key="7">
    <source>
        <dbReference type="ARBA" id="ARBA00023242"/>
    </source>
</evidence>
<feature type="region of interest" description="Disordered" evidence="8">
    <location>
        <begin position="190"/>
        <end position="236"/>
    </location>
</feature>
<protein>
    <recommendedName>
        <fullName evidence="9">Zn(2)-C6 fungal-type domain-containing protein</fullName>
    </recommendedName>
</protein>
<dbReference type="InterPro" id="IPR001138">
    <property type="entry name" value="Zn2Cys6_DnaBD"/>
</dbReference>
<dbReference type="Gene3D" id="4.10.240.10">
    <property type="entry name" value="Zn(2)-C6 fungal-type DNA-binding domain"/>
    <property type="match status" value="1"/>
</dbReference>
<evidence type="ECO:0000256" key="4">
    <source>
        <dbReference type="ARBA" id="ARBA00023015"/>
    </source>
</evidence>
<feature type="compositionally biased region" description="Low complexity" evidence="8">
    <location>
        <begin position="215"/>
        <end position="229"/>
    </location>
</feature>
<name>A0A9P8TPD3_WICPI</name>
<dbReference type="Pfam" id="PF04082">
    <property type="entry name" value="Fungal_trans"/>
    <property type="match status" value="1"/>
</dbReference>
<keyword evidence="7" id="KW-0539">Nucleus</keyword>
<dbReference type="SUPFAM" id="SSF57701">
    <property type="entry name" value="Zn2/Cys6 DNA-binding domain"/>
    <property type="match status" value="1"/>
</dbReference>
<dbReference type="GO" id="GO:0045944">
    <property type="term" value="P:positive regulation of transcription by RNA polymerase II"/>
    <property type="evidence" value="ECO:0007669"/>
    <property type="project" value="TreeGrafter"/>
</dbReference>
<organism evidence="10 11">
    <name type="scientific">Wickerhamomyces pijperi</name>
    <name type="common">Yeast</name>
    <name type="synonym">Pichia pijperi</name>
    <dbReference type="NCBI Taxonomy" id="599730"/>
    <lineage>
        <taxon>Eukaryota</taxon>
        <taxon>Fungi</taxon>
        <taxon>Dikarya</taxon>
        <taxon>Ascomycota</taxon>
        <taxon>Saccharomycotina</taxon>
        <taxon>Saccharomycetes</taxon>
        <taxon>Phaffomycetales</taxon>
        <taxon>Wickerhamomycetaceae</taxon>
        <taxon>Wickerhamomyces</taxon>
    </lineage>
</organism>
<dbReference type="CDD" id="cd12148">
    <property type="entry name" value="fungal_TF_MHR"/>
    <property type="match status" value="1"/>
</dbReference>
<feature type="domain" description="Zn(2)-C6 fungal-type" evidence="9">
    <location>
        <begin position="78"/>
        <end position="107"/>
    </location>
</feature>
<dbReference type="InterPro" id="IPR036864">
    <property type="entry name" value="Zn2-C6_fun-type_DNA-bd_sf"/>
</dbReference>
<proteinExistence type="predicted"/>
<reference evidence="10" key="2">
    <citation type="submission" date="2021-01" db="EMBL/GenBank/DDBJ databases">
        <authorList>
            <person name="Schikora-Tamarit M.A."/>
        </authorList>
    </citation>
    <scope>NUCLEOTIDE SEQUENCE</scope>
    <source>
        <strain evidence="10">CBS2887</strain>
    </source>
</reference>
<evidence type="ECO:0000313" key="10">
    <source>
        <dbReference type="EMBL" id="KAH3687033.1"/>
    </source>
</evidence>
<evidence type="ECO:0000256" key="2">
    <source>
        <dbReference type="ARBA" id="ARBA00022723"/>
    </source>
</evidence>
<evidence type="ECO:0000256" key="8">
    <source>
        <dbReference type="SAM" id="MobiDB-lite"/>
    </source>
</evidence>
<feature type="region of interest" description="Disordered" evidence="8">
    <location>
        <begin position="1"/>
        <end position="46"/>
    </location>
</feature>
<comment type="caution">
    <text evidence="10">The sequence shown here is derived from an EMBL/GenBank/DDBJ whole genome shotgun (WGS) entry which is preliminary data.</text>
</comment>
<evidence type="ECO:0000256" key="6">
    <source>
        <dbReference type="ARBA" id="ARBA00023163"/>
    </source>
</evidence>
<dbReference type="CDD" id="cd00067">
    <property type="entry name" value="GAL4"/>
    <property type="match status" value="1"/>
</dbReference>
<keyword evidence="3" id="KW-0862">Zinc</keyword>
<dbReference type="SMART" id="SM00906">
    <property type="entry name" value="Fungal_trans"/>
    <property type="match status" value="1"/>
</dbReference>
<dbReference type="SMART" id="SM00066">
    <property type="entry name" value="GAL4"/>
    <property type="match status" value="1"/>
</dbReference>
<evidence type="ECO:0000256" key="3">
    <source>
        <dbReference type="ARBA" id="ARBA00022833"/>
    </source>
</evidence>
<dbReference type="PANTHER" id="PTHR47540">
    <property type="entry name" value="THIAMINE REPRESSIBLE GENES REGULATORY PROTEIN THI5"/>
    <property type="match status" value="1"/>
</dbReference>
<dbReference type="EMBL" id="JAEUBG010001039">
    <property type="protein sequence ID" value="KAH3687033.1"/>
    <property type="molecule type" value="Genomic_DNA"/>
</dbReference>
<accession>A0A9P8TPD3</accession>
<dbReference type="OrthoDB" id="422427at2759"/>
<keyword evidence="2" id="KW-0479">Metal-binding</keyword>
<evidence type="ECO:0000256" key="1">
    <source>
        <dbReference type="ARBA" id="ARBA00004123"/>
    </source>
</evidence>
<evidence type="ECO:0000259" key="9">
    <source>
        <dbReference type="PROSITE" id="PS50048"/>
    </source>
</evidence>
<dbReference type="AlphaFoldDB" id="A0A9P8TPD3"/>
<dbReference type="GO" id="GO:0000981">
    <property type="term" value="F:DNA-binding transcription factor activity, RNA polymerase II-specific"/>
    <property type="evidence" value="ECO:0007669"/>
    <property type="project" value="InterPro"/>
</dbReference>
<sequence length="879" mass="99564">MENASTNQAIRTTKDMKLPYPTFQEATQHQQQQQNTTPSNPTQSQLQQQYQLQMQLHQQQLAAQSAQQQQKRKRVTRACDECRKKKVKCDGQQPCIHCTVYSYDCTYDQPSNRKKNVAELHVVENKLKTAEQMLHLLFPTLDILDEDFNYDLFEDVYHKNKSSVEGLEKLALVYKQREPLEPAFTAAAASPNLTSSGSSTPAPNSGHVPIKPNVSKLASSSTANSSTDSRPLKKAKLSYPHQNIDGSIESKDGREIKIILPPKNVALELVTKMWASPCVLFRFYHRPSFIKDLDELYETDPENYTDQQNRFLPLAYSVMAVGALFSKKNGVDDKFLEDEGYRYFIAARKLIDITEARDIYAMQTILTLVLFLQCSARLSTCYSYIGIALRSALREGLHRKSNDSRRFNPLENEVRKRIFWTIYKMDIYVNGMLGLPRSIAREDIDQEMPLGLDDENITETGYLPQEVGKLSSNGISNQHTDLILVLNKIVKNLYPIASNRKFVISHEKVSEMELELRAWLSNLPKELIPGYDPAFQYYKANRLLHLSFLHVQIVLYRPFIHYISPRYADQPHVDQLSVQRAKNCISVARTCVKLAQDMINKNMLSGPYWFSIYTIFFSVACLVYYVHEVPMDEFHPDYIDIKRDAESGKKILTVLKDSSMAASKIYNILNSLFEQLNRRTVSLHSQAPLAAAEFKQPTRFPKNFSQQQNNNQQGQPQQQPVPVAQNLVAVSSVGNNAVNQNNNFVSNGGLQPTNEADFNDFDHLANFDNFINQPNLHQASSGAGNFTGPFNNMPQQPSSASSTPNNYIPGMMDQLDMQIFGRFLPPYMLQRKSGQDGPGINGGDLPSGLQSTSAPDGDINLESFDTFDWNMNGDDGTQS</sequence>
<feature type="compositionally biased region" description="Low complexity" evidence="8">
    <location>
        <begin position="27"/>
        <end position="46"/>
    </location>
</feature>
<evidence type="ECO:0000313" key="11">
    <source>
        <dbReference type="Proteomes" id="UP000774326"/>
    </source>
</evidence>
<dbReference type="GO" id="GO:0006351">
    <property type="term" value="P:DNA-templated transcription"/>
    <property type="evidence" value="ECO:0007669"/>
    <property type="project" value="InterPro"/>
</dbReference>
<dbReference type="InterPro" id="IPR007219">
    <property type="entry name" value="XnlR_reg_dom"/>
</dbReference>
<dbReference type="PROSITE" id="PS00463">
    <property type="entry name" value="ZN2_CY6_FUNGAL_1"/>
    <property type="match status" value="1"/>
</dbReference>
<dbReference type="PANTHER" id="PTHR47540:SF1">
    <property type="entry name" value="ACTIVATOR OF STRESS GENES 1-RELATED"/>
    <property type="match status" value="1"/>
</dbReference>
<evidence type="ECO:0000256" key="5">
    <source>
        <dbReference type="ARBA" id="ARBA00023125"/>
    </source>
</evidence>
<feature type="region of interest" description="Disordered" evidence="8">
    <location>
        <begin position="701"/>
        <end position="720"/>
    </location>
</feature>
<comment type="subcellular location">
    <subcellularLocation>
        <location evidence="1">Nucleus</location>
    </subcellularLocation>
</comment>
<keyword evidence="5" id="KW-0238">DNA-binding</keyword>
<feature type="compositionally biased region" description="Polar residues" evidence="8">
    <location>
        <begin position="1"/>
        <end position="11"/>
    </location>
</feature>
<keyword evidence="6" id="KW-0804">Transcription</keyword>
<dbReference type="InterPro" id="IPR051711">
    <property type="entry name" value="Stress_Response_Reg"/>
</dbReference>
<feature type="compositionally biased region" description="Polar residues" evidence="8">
    <location>
        <begin position="191"/>
        <end position="203"/>
    </location>
</feature>
<feature type="region of interest" description="Disordered" evidence="8">
    <location>
        <begin position="830"/>
        <end position="879"/>
    </location>
</feature>
<gene>
    <name evidence="10" type="ORF">WICPIJ_001977</name>
</gene>
<keyword evidence="4" id="KW-0805">Transcription regulation</keyword>
<dbReference type="GO" id="GO:0043565">
    <property type="term" value="F:sequence-specific DNA binding"/>
    <property type="evidence" value="ECO:0007669"/>
    <property type="project" value="TreeGrafter"/>
</dbReference>
<feature type="compositionally biased region" description="Low complexity" evidence="8">
    <location>
        <begin position="706"/>
        <end position="720"/>
    </location>
</feature>